<feature type="transmembrane region" description="Helical" evidence="7">
    <location>
        <begin position="166"/>
        <end position="184"/>
    </location>
</feature>
<evidence type="ECO:0000256" key="7">
    <source>
        <dbReference type="RuleBase" id="RU363032"/>
    </source>
</evidence>
<name>A0A1S8THT9_9CLOT</name>
<gene>
    <name evidence="9" type="primary">araQ_7</name>
    <name evidence="9" type="ORF">CLPUN_23630</name>
</gene>
<evidence type="ECO:0000313" key="9">
    <source>
        <dbReference type="EMBL" id="OOM77246.1"/>
    </source>
</evidence>
<evidence type="ECO:0000256" key="6">
    <source>
        <dbReference type="ARBA" id="ARBA00023136"/>
    </source>
</evidence>
<dbReference type="InterPro" id="IPR000515">
    <property type="entry name" value="MetI-like"/>
</dbReference>
<feature type="transmembrane region" description="Helical" evidence="7">
    <location>
        <begin position="269"/>
        <end position="287"/>
    </location>
</feature>
<keyword evidence="10" id="KW-1185">Reference proteome</keyword>
<dbReference type="SUPFAM" id="SSF161098">
    <property type="entry name" value="MetI-like"/>
    <property type="match status" value="1"/>
</dbReference>
<dbReference type="RefSeq" id="WP_077847493.1">
    <property type="nucleotide sequence ID" value="NZ_LZZM01000153.1"/>
</dbReference>
<dbReference type="PANTHER" id="PTHR43744">
    <property type="entry name" value="ABC TRANSPORTER PERMEASE PROTEIN MG189-RELATED-RELATED"/>
    <property type="match status" value="1"/>
</dbReference>
<reference evidence="9 10" key="1">
    <citation type="submission" date="2016-05" db="EMBL/GenBank/DDBJ databases">
        <title>Microbial solvent formation.</title>
        <authorList>
            <person name="Poehlein A."/>
            <person name="Montoya Solano J.D."/>
            <person name="Flitsch S."/>
            <person name="Krabben P."/>
            <person name="Duerre P."/>
            <person name="Daniel R."/>
        </authorList>
    </citation>
    <scope>NUCLEOTIDE SEQUENCE [LARGE SCALE GENOMIC DNA]</scope>
    <source>
        <strain evidence="9 10">DSM 2619</strain>
    </source>
</reference>
<feature type="transmembrane region" description="Helical" evidence="7">
    <location>
        <begin position="205"/>
        <end position="230"/>
    </location>
</feature>
<evidence type="ECO:0000313" key="10">
    <source>
        <dbReference type="Proteomes" id="UP000190890"/>
    </source>
</evidence>
<comment type="caution">
    <text evidence="9">The sequence shown here is derived from an EMBL/GenBank/DDBJ whole genome shotgun (WGS) entry which is preliminary data.</text>
</comment>
<evidence type="ECO:0000259" key="8">
    <source>
        <dbReference type="PROSITE" id="PS50928"/>
    </source>
</evidence>
<dbReference type="AlphaFoldDB" id="A0A1S8THT9"/>
<evidence type="ECO:0000256" key="1">
    <source>
        <dbReference type="ARBA" id="ARBA00004651"/>
    </source>
</evidence>
<feature type="domain" description="ABC transmembrane type-1" evidence="8">
    <location>
        <begin position="95"/>
        <end position="287"/>
    </location>
</feature>
<organism evidence="9 10">
    <name type="scientific">Clostridium puniceum</name>
    <dbReference type="NCBI Taxonomy" id="29367"/>
    <lineage>
        <taxon>Bacteria</taxon>
        <taxon>Bacillati</taxon>
        <taxon>Bacillota</taxon>
        <taxon>Clostridia</taxon>
        <taxon>Eubacteriales</taxon>
        <taxon>Clostridiaceae</taxon>
        <taxon>Clostridium</taxon>
    </lineage>
</organism>
<comment type="similarity">
    <text evidence="7">Belongs to the binding-protein-dependent transport system permease family.</text>
</comment>
<protein>
    <submittedName>
        <fullName evidence="9">L-arabinose transport system permease protein AraQ</fullName>
    </submittedName>
</protein>
<dbReference type="EMBL" id="LZZM01000153">
    <property type="protein sequence ID" value="OOM77246.1"/>
    <property type="molecule type" value="Genomic_DNA"/>
</dbReference>
<keyword evidence="6 7" id="KW-0472">Membrane</keyword>
<keyword evidence="2 7" id="KW-0813">Transport</keyword>
<evidence type="ECO:0000256" key="2">
    <source>
        <dbReference type="ARBA" id="ARBA00022448"/>
    </source>
</evidence>
<keyword evidence="5 7" id="KW-1133">Transmembrane helix</keyword>
<dbReference type="CDD" id="cd06261">
    <property type="entry name" value="TM_PBP2"/>
    <property type="match status" value="1"/>
</dbReference>
<dbReference type="PROSITE" id="PS50928">
    <property type="entry name" value="ABC_TM1"/>
    <property type="match status" value="1"/>
</dbReference>
<dbReference type="GO" id="GO:0005886">
    <property type="term" value="C:plasma membrane"/>
    <property type="evidence" value="ECO:0007669"/>
    <property type="project" value="UniProtKB-SubCell"/>
</dbReference>
<dbReference type="OrthoDB" id="9787837at2"/>
<accession>A0A1S8THT9</accession>
<evidence type="ECO:0000256" key="3">
    <source>
        <dbReference type="ARBA" id="ARBA00022475"/>
    </source>
</evidence>
<feature type="transmembrane region" description="Helical" evidence="7">
    <location>
        <begin position="38"/>
        <end position="59"/>
    </location>
</feature>
<dbReference type="InterPro" id="IPR035906">
    <property type="entry name" value="MetI-like_sf"/>
</dbReference>
<dbReference type="Proteomes" id="UP000190890">
    <property type="component" value="Unassembled WGS sequence"/>
</dbReference>
<dbReference type="PANTHER" id="PTHR43744:SF12">
    <property type="entry name" value="ABC TRANSPORTER PERMEASE PROTEIN MG189-RELATED"/>
    <property type="match status" value="1"/>
</dbReference>
<dbReference type="STRING" id="29367.CLPUN_23630"/>
<feature type="transmembrane region" description="Helical" evidence="7">
    <location>
        <begin position="132"/>
        <end position="154"/>
    </location>
</feature>
<keyword evidence="3" id="KW-1003">Cell membrane</keyword>
<evidence type="ECO:0000256" key="5">
    <source>
        <dbReference type="ARBA" id="ARBA00022989"/>
    </source>
</evidence>
<dbReference type="Gene3D" id="1.10.3720.10">
    <property type="entry name" value="MetI-like"/>
    <property type="match status" value="1"/>
</dbReference>
<keyword evidence="4 7" id="KW-0812">Transmembrane</keyword>
<dbReference type="GO" id="GO:0055085">
    <property type="term" value="P:transmembrane transport"/>
    <property type="evidence" value="ECO:0007669"/>
    <property type="project" value="InterPro"/>
</dbReference>
<feature type="transmembrane region" description="Helical" evidence="7">
    <location>
        <begin position="99"/>
        <end position="120"/>
    </location>
</feature>
<comment type="subcellular location">
    <subcellularLocation>
        <location evidence="1 7">Cell membrane</location>
        <topology evidence="1 7">Multi-pass membrane protein</topology>
    </subcellularLocation>
</comment>
<dbReference type="Pfam" id="PF00528">
    <property type="entry name" value="BPD_transp_1"/>
    <property type="match status" value="1"/>
</dbReference>
<sequence>MDTNVKKNLGEMEDLEISLKIINKTTLIQTLIKCTKHLILTGISIITFFPFLWMISSALKTKDEMFNFPPVLIPELPQWSNFVQVFKEAPFEIYLGNSLFVASIEVVFQVISAAMIAYALTQFKFIGKKVLFALIMATYMLPSAVTYVPCYMILAQINLIDTLTGLIISNLVNVFGIFLIRQAFLQVDRSLVEAARMDGASHLKILLKIMFPLTKPTFITFGLISFVTYYNEYMYPSLITKSPENFLVSAGLRQFFIQGGAYGIKWPEIMGASTITVLPLLILFFIAQKWFMQGVSDSGVKG</sequence>
<proteinExistence type="inferred from homology"/>
<evidence type="ECO:0000256" key="4">
    <source>
        <dbReference type="ARBA" id="ARBA00022692"/>
    </source>
</evidence>